<evidence type="ECO:0000313" key="2">
    <source>
        <dbReference type="EMBL" id="KAK2187257.1"/>
    </source>
</evidence>
<gene>
    <name evidence="2" type="ORF">NP493_174g00031</name>
</gene>
<dbReference type="AlphaFoldDB" id="A0AAD9P343"/>
<protein>
    <recommendedName>
        <fullName evidence="4">Protein DGCR6</fullName>
    </recommendedName>
</protein>
<comment type="similarity">
    <text evidence="1">Belongs to the gonadal family.</text>
</comment>
<dbReference type="Pfam" id="PF07324">
    <property type="entry name" value="DGCR6"/>
    <property type="match status" value="1"/>
</dbReference>
<evidence type="ECO:0000313" key="3">
    <source>
        <dbReference type="Proteomes" id="UP001209878"/>
    </source>
</evidence>
<proteinExistence type="inferred from homology"/>
<dbReference type="PANTHER" id="PTHR13054:SF2">
    <property type="entry name" value="PROTEIN DGCR6"/>
    <property type="match status" value="1"/>
</dbReference>
<keyword evidence="3" id="KW-1185">Reference proteome</keyword>
<dbReference type="EMBL" id="JAODUO010000172">
    <property type="protein sequence ID" value="KAK2187257.1"/>
    <property type="molecule type" value="Genomic_DNA"/>
</dbReference>
<organism evidence="2 3">
    <name type="scientific">Ridgeia piscesae</name>
    <name type="common">Tubeworm</name>
    <dbReference type="NCBI Taxonomy" id="27915"/>
    <lineage>
        <taxon>Eukaryota</taxon>
        <taxon>Metazoa</taxon>
        <taxon>Spiralia</taxon>
        <taxon>Lophotrochozoa</taxon>
        <taxon>Annelida</taxon>
        <taxon>Polychaeta</taxon>
        <taxon>Sedentaria</taxon>
        <taxon>Canalipalpata</taxon>
        <taxon>Sabellida</taxon>
        <taxon>Siboglinidae</taxon>
        <taxon>Ridgeia</taxon>
    </lineage>
</organism>
<dbReference type="Proteomes" id="UP001209878">
    <property type="component" value="Unassembled WGS sequence"/>
</dbReference>
<evidence type="ECO:0000256" key="1">
    <source>
        <dbReference type="ARBA" id="ARBA00005939"/>
    </source>
</evidence>
<reference evidence="2" key="1">
    <citation type="journal article" date="2023" name="Mol. Biol. Evol.">
        <title>Third-Generation Sequencing Reveals the Adaptive Role of the Epigenome in Three Deep-Sea Polychaetes.</title>
        <authorList>
            <person name="Perez M."/>
            <person name="Aroh O."/>
            <person name="Sun Y."/>
            <person name="Lan Y."/>
            <person name="Juniper S.K."/>
            <person name="Young C.R."/>
            <person name="Angers B."/>
            <person name="Qian P.Y."/>
        </authorList>
    </citation>
    <scope>NUCLEOTIDE SEQUENCE</scope>
    <source>
        <strain evidence="2">R07B-5</strain>
    </source>
</reference>
<name>A0AAD9P343_RIDPI</name>
<comment type="caution">
    <text evidence="2">The sequence shown here is derived from an EMBL/GenBank/DDBJ whole genome shotgun (WGS) entry which is preliminary data.</text>
</comment>
<sequence length="203" mass="24038">MYSGPPDVSPSGSADRLDLAWKEQQQKRHYFYLRELQSMARELPGKYQQRLPYDLLCSLANALLDGTVFEIVNSLKEVQQLEERNLFNQRIRLVNEGRAKKQEMLKKHKEELQKCQGRQHNLAYVNAHIKRDLLTFEKRCEDEVRRRDMKIILELDQKVMDQQVMLEKAGVPGFYVTNNPQEIRIQMYLLEYIVRLSQLDLPS</sequence>
<accession>A0AAD9P343</accession>
<dbReference type="InterPro" id="IPR010849">
    <property type="entry name" value="Gonadal"/>
</dbReference>
<dbReference type="PANTHER" id="PTHR13054">
    <property type="entry name" value="DIGEORGE SYNDROME CRITICAL REGION 6 DGCR6 FAMILY MEMBER"/>
    <property type="match status" value="1"/>
</dbReference>
<evidence type="ECO:0008006" key="4">
    <source>
        <dbReference type="Google" id="ProtNLM"/>
    </source>
</evidence>